<keyword evidence="2" id="KW-1185">Reference proteome</keyword>
<dbReference type="EMBL" id="JBHTEK010000001">
    <property type="protein sequence ID" value="MFC7669324.1"/>
    <property type="molecule type" value="Genomic_DNA"/>
</dbReference>
<proteinExistence type="predicted"/>
<gene>
    <name evidence="1" type="ORF">ACFQT0_19650</name>
</gene>
<reference evidence="2" key="1">
    <citation type="journal article" date="2019" name="Int. J. Syst. Evol. Microbiol.">
        <title>The Global Catalogue of Microorganisms (GCM) 10K type strain sequencing project: providing services to taxonomists for standard genome sequencing and annotation.</title>
        <authorList>
            <consortium name="The Broad Institute Genomics Platform"/>
            <consortium name="The Broad Institute Genome Sequencing Center for Infectious Disease"/>
            <person name="Wu L."/>
            <person name="Ma J."/>
        </authorList>
    </citation>
    <scope>NUCLEOTIDE SEQUENCE [LARGE SCALE GENOMIC DNA]</scope>
    <source>
        <strain evidence="2">JCM 19635</strain>
    </source>
</reference>
<protein>
    <submittedName>
        <fullName evidence="1">Uncharacterized protein</fullName>
    </submittedName>
</protein>
<sequence length="106" mass="12314">MARCTADIERLTGISRSVKKREARELAETLHNRMKEAKYFRHQELMYIKYLSPERIEVVFSPDCLSFEAFNSRWMDTICDSVIVSQPEYQEAVTSVLEGNKEVCCG</sequence>
<dbReference type="Proteomes" id="UP001596513">
    <property type="component" value="Unassembled WGS sequence"/>
</dbReference>
<name>A0ABW2U8B9_9BACT</name>
<accession>A0ABW2U8B9</accession>
<evidence type="ECO:0000313" key="2">
    <source>
        <dbReference type="Proteomes" id="UP001596513"/>
    </source>
</evidence>
<comment type="caution">
    <text evidence="1">The sequence shown here is derived from an EMBL/GenBank/DDBJ whole genome shotgun (WGS) entry which is preliminary data.</text>
</comment>
<organism evidence="1 2">
    <name type="scientific">Hymenobacter humi</name>
    <dbReference type="NCBI Taxonomy" id="1411620"/>
    <lineage>
        <taxon>Bacteria</taxon>
        <taxon>Pseudomonadati</taxon>
        <taxon>Bacteroidota</taxon>
        <taxon>Cytophagia</taxon>
        <taxon>Cytophagales</taxon>
        <taxon>Hymenobacteraceae</taxon>
        <taxon>Hymenobacter</taxon>
    </lineage>
</organism>
<dbReference type="RefSeq" id="WP_380204833.1">
    <property type="nucleotide sequence ID" value="NZ_JBHTEK010000001.1"/>
</dbReference>
<evidence type="ECO:0000313" key="1">
    <source>
        <dbReference type="EMBL" id="MFC7669324.1"/>
    </source>
</evidence>